<comment type="caution">
    <text evidence="2">The sequence shown here is derived from an EMBL/GenBank/DDBJ whole genome shotgun (WGS) entry which is preliminary data.</text>
</comment>
<accession>A0A5N5NJW8</accession>
<name>A0A5N5NJW8_PANHP</name>
<reference evidence="2 3" key="1">
    <citation type="submission" date="2019-06" db="EMBL/GenBank/DDBJ databases">
        <title>A chromosome-scale genome assembly of the striped catfish, Pangasianodon hypophthalmus.</title>
        <authorList>
            <person name="Wen M."/>
            <person name="Zahm M."/>
            <person name="Roques C."/>
            <person name="Cabau C."/>
            <person name="Klopp C."/>
            <person name="Donnadieu C."/>
            <person name="Jouanno E."/>
            <person name="Avarre J.-C."/>
            <person name="Campet M."/>
            <person name="Ha T.T.T."/>
            <person name="Dugue R."/>
            <person name="Lampietro C."/>
            <person name="Louis A."/>
            <person name="Herpin A."/>
            <person name="Echchiki A."/>
            <person name="Berthelot C."/>
            <person name="Parey E."/>
            <person name="Roest-Crollius H."/>
            <person name="Braasch I."/>
            <person name="Postlethwait J."/>
            <person name="Bobe J."/>
            <person name="Montfort J."/>
            <person name="Bouchez O."/>
            <person name="Begum T."/>
            <person name="Schartl M."/>
            <person name="Guiguen Y."/>
        </authorList>
    </citation>
    <scope>NUCLEOTIDE SEQUENCE [LARGE SCALE GENOMIC DNA]</scope>
    <source>
        <strain evidence="2 3">Indonesia</strain>
        <tissue evidence="2">Blood</tissue>
    </source>
</reference>
<protein>
    <submittedName>
        <fullName evidence="2">Uncharacterized protein</fullName>
    </submittedName>
</protein>
<organism evidence="2 3">
    <name type="scientific">Pangasianodon hypophthalmus</name>
    <name type="common">Striped catfish</name>
    <name type="synonym">Helicophagus hypophthalmus</name>
    <dbReference type="NCBI Taxonomy" id="310915"/>
    <lineage>
        <taxon>Eukaryota</taxon>
        <taxon>Metazoa</taxon>
        <taxon>Chordata</taxon>
        <taxon>Craniata</taxon>
        <taxon>Vertebrata</taxon>
        <taxon>Euteleostomi</taxon>
        <taxon>Actinopterygii</taxon>
        <taxon>Neopterygii</taxon>
        <taxon>Teleostei</taxon>
        <taxon>Ostariophysi</taxon>
        <taxon>Siluriformes</taxon>
        <taxon>Pangasiidae</taxon>
        <taxon>Pangasianodon</taxon>
    </lineage>
</organism>
<feature type="region of interest" description="Disordered" evidence="1">
    <location>
        <begin position="76"/>
        <end position="98"/>
    </location>
</feature>
<gene>
    <name evidence="2" type="ORF">PHYPO_G00232750</name>
</gene>
<sequence>MWENAKGVEFGFSTLPALQCGSQSSHRKCALSHSSALCSSPTSHQPAWNCRAHRGSSLLQSSPSARGDTALKPSLQSEAAGGSQLPRAHGGRRDGQAGAHGLRVRVRPNHRQHPRHQSGNQCLLQVREAITLLLHLPQEEFITDLRKSFTATSPVLNSHLISNYL</sequence>
<evidence type="ECO:0000256" key="1">
    <source>
        <dbReference type="SAM" id="MobiDB-lite"/>
    </source>
</evidence>
<proteinExistence type="predicted"/>
<dbReference type="AlphaFoldDB" id="A0A5N5NJW8"/>
<keyword evidence="3" id="KW-1185">Reference proteome</keyword>
<dbReference type="Proteomes" id="UP000327468">
    <property type="component" value="Chromosome 8"/>
</dbReference>
<evidence type="ECO:0000313" key="3">
    <source>
        <dbReference type="Proteomes" id="UP000327468"/>
    </source>
</evidence>
<evidence type="ECO:0000313" key="2">
    <source>
        <dbReference type="EMBL" id="KAB5567439.1"/>
    </source>
</evidence>
<dbReference type="EMBL" id="VFJC01000009">
    <property type="protein sequence ID" value="KAB5567439.1"/>
    <property type="molecule type" value="Genomic_DNA"/>
</dbReference>